<comment type="caution">
    <text evidence="1">The sequence shown here is derived from an EMBL/GenBank/DDBJ whole genome shotgun (WGS) entry which is preliminary data.</text>
</comment>
<organism evidence="1 2">
    <name type="scientific">Actinokineospora fastidiosa</name>
    <dbReference type="NCBI Taxonomy" id="1816"/>
    <lineage>
        <taxon>Bacteria</taxon>
        <taxon>Bacillati</taxon>
        <taxon>Actinomycetota</taxon>
        <taxon>Actinomycetes</taxon>
        <taxon>Pseudonocardiales</taxon>
        <taxon>Pseudonocardiaceae</taxon>
        <taxon>Actinokineospora</taxon>
    </lineage>
</organism>
<proteinExistence type="predicted"/>
<keyword evidence="2" id="KW-1185">Reference proteome</keyword>
<dbReference type="Proteomes" id="UP000660680">
    <property type="component" value="Unassembled WGS sequence"/>
</dbReference>
<sequence>MFGIVGVIAGQLVSAHREDVRWRREQDREDLRWERERARRAEDHANTVTMCWRDERLRVFTAFLAAISNVRIELRHASDHVRVHEKLPQDLRDRLLELAATCRDRYAPLGIIGPAQTRDEATELIRMFAANLTAVLDGRAVDTMPLLTQVRRFAESARKVLGVPDDSTLDDN</sequence>
<name>A0A918LBI2_9PSEU</name>
<dbReference type="EMBL" id="BMRB01000002">
    <property type="protein sequence ID" value="GGS28286.1"/>
    <property type="molecule type" value="Genomic_DNA"/>
</dbReference>
<evidence type="ECO:0000313" key="1">
    <source>
        <dbReference type="EMBL" id="GGS28286.1"/>
    </source>
</evidence>
<gene>
    <name evidence="1" type="ORF">GCM10010171_21570</name>
</gene>
<protein>
    <submittedName>
        <fullName evidence="1">Uncharacterized protein</fullName>
    </submittedName>
</protein>
<reference evidence="1" key="2">
    <citation type="submission" date="2020-09" db="EMBL/GenBank/DDBJ databases">
        <authorList>
            <person name="Sun Q."/>
            <person name="Ohkuma M."/>
        </authorList>
    </citation>
    <scope>NUCLEOTIDE SEQUENCE</scope>
    <source>
        <strain evidence="1">JCM 3276</strain>
    </source>
</reference>
<accession>A0A918LBI2</accession>
<reference evidence="1" key="1">
    <citation type="journal article" date="2014" name="Int. J. Syst. Evol. Microbiol.">
        <title>Complete genome sequence of Corynebacterium casei LMG S-19264T (=DSM 44701T), isolated from a smear-ripened cheese.</title>
        <authorList>
            <consortium name="US DOE Joint Genome Institute (JGI-PGF)"/>
            <person name="Walter F."/>
            <person name="Albersmeier A."/>
            <person name="Kalinowski J."/>
            <person name="Ruckert C."/>
        </authorList>
    </citation>
    <scope>NUCLEOTIDE SEQUENCE</scope>
    <source>
        <strain evidence="1">JCM 3276</strain>
    </source>
</reference>
<dbReference type="AlphaFoldDB" id="A0A918LBI2"/>
<evidence type="ECO:0000313" key="2">
    <source>
        <dbReference type="Proteomes" id="UP000660680"/>
    </source>
</evidence>